<name>A0A4Y9K638_9PAST</name>
<keyword evidence="1" id="KW-0732">Signal</keyword>
<evidence type="ECO:0000313" key="3">
    <source>
        <dbReference type="Proteomes" id="UP000297396"/>
    </source>
</evidence>
<feature type="chain" id="PRO_5021346935" evidence="1">
    <location>
        <begin position="21"/>
        <end position="263"/>
    </location>
</feature>
<proteinExistence type="predicted"/>
<organism evidence="2 3">
    <name type="scientific">Muribacter muris</name>
    <dbReference type="NCBI Taxonomy" id="67855"/>
    <lineage>
        <taxon>Bacteria</taxon>
        <taxon>Pseudomonadati</taxon>
        <taxon>Pseudomonadota</taxon>
        <taxon>Gammaproteobacteria</taxon>
        <taxon>Pasteurellales</taxon>
        <taxon>Pasteurellaceae</taxon>
        <taxon>Muribacter</taxon>
    </lineage>
</organism>
<evidence type="ECO:0000313" key="2">
    <source>
        <dbReference type="EMBL" id="TFV12095.1"/>
    </source>
</evidence>
<reference evidence="2 3" key="1">
    <citation type="submission" date="2019-03" db="EMBL/GenBank/DDBJ databases">
        <title>Diversity of the mouse oral microbiome.</title>
        <authorList>
            <person name="Joseph S."/>
            <person name="Aduse-Opoku J."/>
            <person name="Curtis M."/>
            <person name="Wade W."/>
            <person name="Hashim A."/>
        </authorList>
    </citation>
    <scope>NUCLEOTIDE SEQUENCE [LARGE SCALE GENOMIC DNA]</scope>
    <source>
        <strain evidence="2 3">WT12</strain>
    </source>
</reference>
<accession>A0A4Y9K638</accession>
<dbReference type="AlphaFoldDB" id="A0A4Y9K638"/>
<dbReference type="EMBL" id="SPPA01000005">
    <property type="protein sequence ID" value="TFV12095.1"/>
    <property type="molecule type" value="Genomic_DNA"/>
</dbReference>
<feature type="signal peptide" evidence="1">
    <location>
        <begin position="1"/>
        <end position="20"/>
    </location>
</feature>
<protein>
    <submittedName>
        <fullName evidence="2">Uncharacterized protein</fullName>
    </submittedName>
</protein>
<evidence type="ECO:0000256" key="1">
    <source>
        <dbReference type="SAM" id="SignalP"/>
    </source>
</evidence>
<gene>
    <name evidence="2" type="ORF">E4T80_03590</name>
</gene>
<dbReference type="Proteomes" id="UP000297396">
    <property type="component" value="Unassembled WGS sequence"/>
</dbReference>
<comment type="caution">
    <text evidence="2">The sequence shown here is derived from an EMBL/GenBank/DDBJ whole genome shotgun (WGS) entry which is preliminary data.</text>
</comment>
<sequence>MIKILASLISGALFASVAFAQDPAISRYEQAKLPLAYEGEAGHLLQQLAQRLKVGFISYELDGSQKVSVQNQQDPTIKALIAELESKLSGSHIRFEKIGSRLFLVASAKNGAPLLLQAAAEPTQFIGEAVFSDTVTAPENVVSAEPQNVENAGMQALKQLVAQLTDQAKIAQHKGKKAPQYKVSSKERLGLQTIRVTPLGTFLIFNNGVATANLNVKGKFEQLLQQDNVIVISHQTQNAPAQIEIKDKQGKTLTLKNTLAKSK</sequence>
<dbReference type="OrthoDB" id="5674141at2"/>